<dbReference type="OrthoDB" id="5820127at2759"/>
<reference evidence="2 3" key="1">
    <citation type="submission" date="2014-10" db="EMBL/GenBank/DDBJ databases">
        <title>Draft genome of the hookworm Ancylostoma caninum.</title>
        <authorList>
            <person name="Mitreva M."/>
        </authorList>
    </citation>
    <scope>NUCLEOTIDE SEQUENCE [LARGE SCALE GENOMIC DNA]</scope>
    <source>
        <strain evidence="2 3">Baltimore</strain>
    </source>
</reference>
<sequence length="92" mass="10106">MLIVSVAQIMRVQIDRIYVNLLAGLFVNFACATNFFVYYGVSSEYRKVFDEYLHLKGLKAALGMKMESSTAYVGASVAPTTAKSKQAVTLGK</sequence>
<keyword evidence="1" id="KW-1133">Transmembrane helix</keyword>
<dbReference type="EMBL" id="JOJR01000465">
    <property type="protein sequence ID" value="RCN37473.1"/>
    <property type="molecule type" value="Genomic_DNA"/>
</dbReference>
<accession>A0A368FZ30</accession>
<proteinExistence type="predicted"/>
<dbReference type="Pfam" id="PF10320">
    <property type="entry name" value="7TM_GPCR_Srsx"/>
    <property type="match status" value="1"/>
</dbReference>
<dbReference type="Proteomes" id="UP000252519">
    <property type="component" value="Unassembled WGS sequence"/>
</dbReference>
<feature type="transmembrane region" description="Helical" evidence="1">
    <location>
        <begin position="21"/>
        <end position="41"/>
    </location>
</feature>
<dbReference type="AlphaFoldDB" id="A0A368FZ30"/>
<organism evidence="2 3">
    <name type="scientific">Ancylostoma caninum</name>
    <name type="common">Dog hookworm</name>
    <dbReference type="NCBI Taxonomy" id="29170"/>
    <lineage>
        <taxon>Eukaryota</taxon>
        <taxon>Metazoa</taxon>
        <taxon>Ecdysozoa</taxon>
        <taxon>Nematoda</taxon>
        <taxon>Chromadorea</taxon>
        <taxon>Rhabditida</taxon>
        <taxon>Rhabditina</taxon>
        <taxon>Rhabditomorpha</taxon>
        <taxon>Strongyloidea</taxon>
        <taxon>Ancylostomatidae</taxon>
        <taxon>Ancylostomatinae</taxon>
        <taxon>Ancylostoma</taxon>
    </lineage>
</organism>
<dbReference type="STRING" id="29170.A0A368FZ30"/>
<comment type="caution">
    <text evidence="2">The sequence shown here is derived from an EMBL/GenBank/DDBJ whole genome shotgun (WGS) entry which is preliminary data.</text>
</comment>
<evidence type="ECO:0000313" key="2">
    <source>
        <dbReference type="EMBL" id="RCN37473.1"/>
    </source>
</evidence>
<protein>
    <submittedName>
        <fullName evidence="2">Uncharacterized protein</fullName>
    </submittedName>
</protein>
<keyword evidence="3" id="KW-1185">Reference proteome</keyword>
<keyword evidence="1" id="KW-0812">Transmembrane</keyword>
<name>A0A368FZ30_ANCCA</name>
<evidence type="ECO:0000256" key="1">
    <source>
        <dbReference type="SAM" id="Phobius"/>
    </source>
</evidence>
<dbReference type="InterPro" id="IPR019424">
    <property type="entry name" value="7TM_GPCR_Srsx"/>
</dbReference>
<evidence type="ECO:0000313" key="3">
    <source>
        <dbReference type="Proteomes" id="UP000252519"/>
    </source>
</evidence>
<keyword evidence="1" id="KW-0472">Membrane</keyword>
<gene>
    <name evidence="2" type="ORF">ANCCAN_16629</name>
</gene>